<dbReference type="EMBL" id="JAVHJO010000002">
    <property type="protein sequence ID" value="KAK6543022.1"/>
    <property type="molecule type" value="Genomic_DNA"/>
</dbReference>
<feature type="region of interest" description="Disordered" evidence="1">
    <location>
        <begin position="24"/>
        <end position="56"/>
    </location>
</feature>
<protein>
    <submittedName>
        <fullName evidence="3">Uncharacterized protein</fullName>
    </submittedName>
</protein>
<feature type="chain" id="PRO_5043776803" evidence="2">
    <location>
        <begin position="22"/>
        <end position="212"/>
    </location>
</feature>
<keyword evidence="2" id="KW-0732">Signal</keyword>
<sequence>MKLSTLLLVPLLAAVSASALASGSSEFERRQARAPAPVGNKPATAPTGNNKTPPSGDAIKKMMLASPLTKGLKPAQLKVLQDLAPSVYAQIFNLKGPDFDKAMNDLGSGKAPTIPASAQTPGAVTPQGAKGPQANLVNKPRLNTRAITSEGESLKVMVLEQAKTQKVSPKILTFINGLQPQVFEKIAAGPPQNFGKAMSAILAGRMPAGIPK</sequence>
<proteinExistence type="predicted"/>
<reference evidence="3 4" key="1">
    <citation type="submission" date="2019-10" db="EMBL/GenBank/DDBJ databases">
        <authorList>
            <person name="Palmer J.M."/>
        </authorList>
    </citation>
    <scope>NUCLEOTIDE SEQUENCE [LARGE SCALE GENOMIC DNA]</scope>
    <source>
        <strain evidence="3 4">TWF694</strain>
    </source>
</reference>
<comment type="caution">
    <text evidence="3">The sequence shown here is derived from an EMBL/GenBank/DDBJ whole genome shotgun (WGS) entry which is preliminary data.</text>
</comment>
<evidence type="ECO:0000256" key="1">
    <source>
        <dbReference type="SAM" id="MobiDB-lite"/>
    </source>
</evidence>
<gene>
    <name evidence="3" type="ORF">TWF694_006952</name>
</gene>
<evidence type="ECO:0000313" key="4">
    <source>
        <dbReference type="Proteomes" id="UP001365542"/>
    </source>
</evidence>
<keyword evidence="4" id="KW-1185">Reference proteome</keyword>
<evidence type="ECO:0000313" key="3">
    <source>
        <dbReference type="EMBL" id="KAK6543022.1"/>
    </source>
</evidence>
<feature type="signal peptide" evidence="2">
    <location>
        <begin position="1"/>
        <end position="21"/>
    </location>
</feature>
<dbReference type="AlphaFoldDB" id="A0AAV9XQ44"/>
<name>A0AAV9XQ44_9PEZI</name>
<accession>A0AAV9XQ44</accession>
<organism evidence="3 4">
    <name type="scientific">Orbilia ellipsospora</name>
    <dbReference type="NCBI Taxonomy" id="2528407"/>
    <lineage>
        <taxon>Eukaryota</taxon>
        <taxon>Fungi</taxon>
        <taxon>Dikarya</taxon>
        <taxon>Ascomycota</taxon>
        <taxon>Pezizomycotina</taxon>
        <taxon>Orbiliomycetes</taxon>
        <taxon>Orbiliales</taxon>
        <taxon>Orbiliaceae</taxon>
        <taxon>Orbilia</taxon>
    </lineage>
</organism>
<dbReference type="Proteomes" id="UP001365542">
    <property type="component" value="Unassembled WGS sequence"/>
</dbReference>
<evidence type="ECO:0000256" key="2">
    <source>
        <dbReference type="SAM" id="SignalP"/>
    </source>
</evidence>